<dbReference type="InterPro" id="IPR026847">
    <property type="entry name" value="VPS13"/>
</dbReference>
<reference evidence="2" key="2">
    <citation type="submission" date="2021-12" db="EMBL/GenBank/DDBJ databases">
        <title>Resequencing data analysis of finger millet.</title>
        <authorList>
            <person name="Hatakeyama M."/>
            <person name="Aluri S."/>
            <person name="Balachadran M.T."/>
            <person name="Sivarajan S.R."/>
            <person name="Poveda L."/>
            <person name="Shimizu-Inatsugi R."/>
            <person name="Schlapbach R."/>
            <person name="Sreeman S.M."/>
            <person name="Shimizu K.K."/>
        </authorList>
    </citation>
    <scope>NUCLEOTIDE SEQUENCE</scope>
</reference>
<dbReference type="GO" id="GO:0045053">
    <property type="term" value="P:protein retention in Golgi apparatus"/>
    <property type="evidence" value="ECO:0007669"/>
    <property type="project" value="TreeGrafter"/>
</dbReference>
<evidence type="ECO:0000256" key="1">
    <source>
        <dbReference type="SAM" id="MobiDB-lite"/>
    </source>
</evidence>
<dbReference type="InterPro" id="IPR009291">
    <property type="entry name" value="Vps62"/>
</dbReference>
<gene>
    <name evidence="2" type="primary">ga07878</name>
    <name evidence="2" type="ORF">PR202_ga07878</name>
</gene>
<evidence type="ECO:0000313" key="2">
    <source>
        <dbReference type="EMBL" id="GJM91502.1"/>
    </source>
</evidence>
<dbReference type="GO" id="GO:0006623">
    <property type="term" value="P:protein targeting to vacuole"/>
    <property type="evidence" value="ECO:0007669"/>
    <property type="project" value="TreeGrafter"/>
</dbReference>
<protein>
    <submittedName>
        <fullName evidence="2">Uncharacterized protein</fullName>
    </submittedName>
</protein>
<dbReference type="PANTHER" id="PTHR16166:SF137">
    <property type="entry name" value="PLECKSTRIN HOMOLOGY (PH) DOMAIN-CONTAINING PROTEIN"/>
    <property type="match status" value="1"/>
</dbReference>
<reference evidence="2" key="1">
    <citation type="journal article" date="2018" name="DNA Res.">
        <title>Multiple hybrid de novo genome assembly of finger millet, an orphan allotetraploid crop.</title>
        <authorList>
            <person name="Hatakeyama M."/>
            <person name="Aluri S."/>
            <person name="Balachadran M.T."/>
            <person name="Sivarajan S.R."/>
            <person name="Patrignani A."/>
            <person name="Gruter S."/>
            <person name="Poveda L."/>
            <person name="Shimizu-Inatsugi R."/>
            <person name="Baeten J."/>
            <person name="Francoijs K.J."/>
            <person name="Nataraja K.N."/>
            <person name="Reddy Y.A.N."/>
            <person name="Phadnis S."/>
            <person name="Ravikumar R.L."/>
            <person name="Schlapbach R."/>
            <person name="Sreeman S.M."/>
            <person name="Shimizu K.K."/>
        </authorList>
    </citation>
    <scope>NUCLEOTIDE SEQUENCE</scope>
</reference>
<feature type="compositionally biased region" description="Low complexity" evidence="1">
    <location>
        <begin position="183"/>
        <end position="197"/>
    </location>
</feature>
<sequence>MAVKVSSYEKLLTDRLIDISEIRLKISLETAPAQRPRGVLGIWSPVLSAVDFLGVTKSTLSSLSKGFAELSTDGQFLQLRSKQVWSRRITGVGDGLAQGTEAFAQGLAFGVSGVLRKPVESARQYGVIGIAPGLGRAFRIRDPRAIHRDGIVREYDKVEAAGQVPSAQRHVYFVSDDDRRDSQSLSRPLLSSRGTSSNVEQGITSHTVNFQKMWSSEPEIRSRCKLVAKQVADDVRVITIWRPRCPSGYVSIGDVAHVGTHPPHLAAVYKNVDGNFALPIGYDLVWRNCAEDYRSPVSIWLPRPSEGYVALGCVAVPAFEEPPLDSAFCVNERFTEDAEFEEQIVWASSDAYPWGCYVYQVRSSSLQFMALRLPKEQSALRPKKISESYAQQASEVS</sequence>
<accession>A0AAV5BZV3</accession>
<proteinExistence type="predicted"/>
<feature type="region of interest" description="Disordered" evidence="1">
    <location>
        <begin position="177"/>
        <end position="199"/>
    </location>
</feature>
<dbReference type="Proteomes" id="UP001054889">
    <property type="component" value="Unassembled WGS sequence"/>
</dbReference>
<organism evidence="2 3">
    <name type="scientific">Eleusine coracana subsp. coracana</name>
    <dbReference type="NCBI Taxonomy" id="191504"/>
    <lineage>
        <taxon>Eukaryota</taxon>
        <taxon>Viridiplantae</taxon>
        <taxon>Streptophyta</taxon>
        <taxon>Embryophyta</taxon>
        <taxon>Tracheophyta</taxon>
        <taxon>Spermatophyta</taxon>
        <taxon>Magnoliopsida</taxon>
        <taxon>Liliopsida</taxon>
        <taxon>Poales</taxon>
        <taxon>Poaceae</taxon>
        <taxon>PACMAD clade</taxon>
        <taxon>Chloridoideae</taxon>
        <taxon>Cynodonteae</taxon>
        <taxon>Eleusininae</taxon>
        <taxon>Eleusine</taxon>
    </lineage>
</organism>
<dbReference type="Pfam" id="PF06101">
    <property type="entry name" value="Vps62"/>
    <property type="match status" value="1"/>
</dbReference>
<dbReference type="PANTHER" id="PTHR16166">
    <property type="entry name" value="VACUOLAR PROTEIN SORTING-ASSOCIATED PROTEIN VPS13"/>
    <property type="match status" value="1"/>
</dbReference>
<name>A0AAV5BZV3_ELECO</name>
<dbReference type="AlphaFoldDB" id="A0AAV5BZV3"/>
<evidence type="ECO:0000313" key="3">
    <source>
        <dbReference type="Proteomes" id="UP001054889"/>
    </source>
</evidence>
<keyword evidence="3" id="KW-1185">Reference proteome</keyword>
<dbReference type="EMBL" id="BQKI01000003">
    <property type="protein sequence ID" value="GJM91502.1"/>
    <property type="molecule type" value="Genomic_DNA"/>
</dbReference>
<comment type="caution">
    <text evidence="2">The sequence shown here is derived from an EMBL/GenBank/DDBJ whole genome shotgun (WGS) entry which is preliminary data.</text>
</comment>